<dbReference type="OrthoDB" id="2984747at2759"/>
<comment type="caution">
    <text evidence="2">The sequence shown here is derived from an EMBL/GenBank/DDBJ whole genome shotgun (WGS) entry which is preliminary data.</text>
</comment>
<dbReference type="InterPro" id="IPR024368">
    <property type="entry name" value="Ecl1/2/3"/>
</dbReference>
<sequence length="442" mass="47488">MFEEICLTCGKHLSDDGRVYCSDECKYLDTASPSISSASSALSSPHLAYAHGPEVPPLAPLALGSALRGYHSRDHHSVSSSASSTSCSIFTDEDEDDSHFVSGSEGGYHDDTVDVNAKASGLYPLLRAPLSYARRPSGTNNAHAASRPLVRPPASRSFPGHVYSAPPSAPIHSHSFSQPSTDDENFSDFGSSSRDEVESYSPLTTPEEERDQKQSTLTKSKRARNRASLPAYFSLLQVSPPRVSFSVSDSSGQSVARPSPPTPKLLSAGIPVHPFTAPPTTILQSTPRGRKRDLDLPRASRKPGDDSSSSRSRSRSNFPLAPPATAAEAFRSQLSSTGSKSSMEKIHDWTAVSAVPRGRTAIRRNSSPPPKMIISDINLEQFNFPPRGRKADSTSRPRPRGRVMVGELDGMGGNLDAPGFGHGRSGLIQREQVFLLRGQLPS</sequence>
<feature type="compositionally biased region" description="Basic and acidic residues" evidence="1">
    <location>
        <begin position="292"/>
        <end position="305"/>
    </location>
</feature>
<reference evidence="2 3" key="1">
    <citation type="journal article" date="2020" name="ISME J.">
        <title>Uncovering the hidden diversity of litter-decomposition mechanisms in mushroom-forming fungi.</title>
        <authorList>
            <person name="Floudas D."/>
            <person name="Bentzer J."/>
            <person name="Ahren D."/>
            <person name="Johansson T."/>
            <person name="Persson P."/>
            <person name="Tunlid A."/>
        </authorList>
    </citation>
    <scope>NUCLEOTIDE SEQUENCE [LARGE SCALE GENOMIC DNA]</scope>
    <source>
        <strain evidence="2 3">CBS 406.79</strain>
    </source>
</reference>
<dbReference type="Pfam" id="PF12855">
    <property type="entry name" value="Ecl1"/>
    <property type="match status" value="1"/>
</dbReference>
<feature type="region of interest" description="Disordered" evidence="1">
    <location>
        <begin position="243"/>
        <end position="345"/>
    </location>
</feature>
<feature type="region of interest" description="Disordered" evidence="1">
    <location>
        <begin position="134"/>
        <end position="223"/>
    </location>
</feature>
<organism evidence="2 3">
    <name type="scientific">Collybiopsis confluens</name>
    <dbReference type="NCBI Taxonomy" id="2823264"/>
    <lineage>
        <taxon>Eukaryota</taxon>
        <taxon>Fungi</taxon>
        <taxon>Dikarya</taxon>
        <taxon>Basidiomycota</taxon>
        <taxon>Agaricomycotina</taxon>
        <taxon>Agaricomycetes</taxon>
        <taxon>Agaricomycetidae</taxon>
        <taxon>Agaricales</taxon>
        <taxon>Marasmiineae</taxon>
        <taxon>Omphalotaceae</taxon>
        <taxon>Collybiopsis</taxon>
    </lineage>
</organism>
<feature type="compositionally biased region" description="Polar residues" evidence="1">
    <location>
        <begin position="278"/>
        <end position="287"/>
    </location>
</feature>
<protein>
    <submittedName>
        <fullName evidence="2">Uncharacterized protein</fullName>
    </submittedName>
</protein>
<accession>A0A8H5HUW1</accession>
<feature type="compositionally biased region" description="Low complexity" evidence="1">
    <location>
        <begin position="164"/>
        <end position="177"/>
    </location>
</feature>
<evidence type="ECO:0000313" key="2">
    <source>
        <dbReference type="EMBL" id="KAF5389853.1"/>
    </source>
</evidence>
<keyword evidence="3" id="KW-1185">Reference proteome</keyword>
<gene>
    <name evidence="2" type="ORF">D9757_003617</name>
</gene>
<feature type="compositionally biased region" description="Low complexity" evidence="1">
    <location>
        <begin position="243"/>
        <end position="255"/>
    </location>
</feature>
<proteinExistence type="predicted"/>
<name>A0A8H5HUW1_9AGAR</name>
<dbReference type="AlphaFoldDB" id="A0A8H5HUW1"/>
<feature type="compositionally biased region" description="Polar residues" evidence="1">
    <location>
        <begin position="332"/>
        <end position="341"/>
    </location>
</feature>
<evidence type="ECO:0000313" key="3">
    <source>
        <dbReference type="Proteomes" id="UP000518752"/>
    </source>
</evidence>
<evidence type="ECO:0000256" key="1">
    <source>
        <dbReference type="SAM" id="MobiDB-lite"/>
    </source>
</evidence>
<dbReference type="Proteomes" id="UP000518752">
    <property type="component" value="Unassembled WGS sequence"/>
</dbReference>
<dbReference type="EMBL" id="JAACJN010000019">
    <property type="protein sequence ID" value="KAF5389853.1"/>
    <property type="molecule type" value="Genomic_DNA"/>
</dbReference>